<evidence type="ECO:0000313" key="2">
    <source>
        <dbReference type="Proteomes" id="UP001299596"/>
    </source>
</evidence>
<proteinExistence type="predicted"/>
<dbReference type="EMBL" id="JAYJJR010000004">
    <property type="protein sequence ID" value="MEB3021197.1"/>
    <property type="molecule type" value="Genomic_DNA"/>
</dbReference>
<dbReference type="RefSeq" id="WP_225406611.1">
    <property type="nucleotide sequence ID" value="NZ_JAYJJR010000004.1"/>
</dbReference>
<organism evidence="1 2">
    <name type="scientific">[Mycobacterium] crassicus</name>
    <dbReference type="NCBI Taxonomy" id="2872309"/>
    <lineage>
        <taxon>Bacteria</taxon>
        <taxon>Bacillati</taxon>
        <taxon>Actinomycetota</taxon>
        <taxon>Actinomycetes</taxon>
        <taxon>Mycobacteriales</taxon>
        <taxon>Mycobacteriaceae</taxon>
        <taxon>Mycolicibacter</taxon>
    </lineage>
</organism>
<name>A0ABU5XIR5_9MYCO</name>
<gene>
    <name evidence="1" type="ORF">K6T79_09075</name>
</gene>
<reference evidence="1 2" key="1">
    <citation type="submission" date="2023-12" db="EMBL/GenBank/DDBJ databases">
        <title>Description of new species of Mycobacterium terrae complex isolated from sewage at the Sao Paulo Zoological Park Foundation in Brazil.</title>
        <authorList>
            <person name="Romagnoli C.L."/>
            <person name="Conceicao E.C."/>
            <person name="Machado E."/>
            <person name="Barreto L.B.P.F."/>
            <person name="Sharma A."/>
            <person name="Silva N.M."/>
            <person name="Marques L.E."/>
            <person name="Juliana M.A."/>
            <person name="Lourenco M.C.S."/>
            <person name="Digiampietri L.A."/>
            <person name="Suffys P.N."/>
            <person name="Viana-Niero C."/>
        </authorList>
    </citation>
    <scope>NUCLEOTIDE SEQUENCE [LARGE SCALE GENOMIC DNA]</scope>
    <source>
        <strain evidence="1 2">MYC098</strain>
    </source>
</reference>
<evidence type="ECO:0000313" key="1">
    <source>
        <dbReference type="EMBL" id="MEB3021197.1"/>
    </source>
</evidence>
<dbReference type="Proteomes" id="UP001299596">
    <property type="component" value="Unassembled WGS sequence"/>
</dbReference>
<sequence length="164" mass="16477">MAVAVIGACLIAIPPSVPPTVQSPAVALASVGDLMVNDLGAGGVTAVVDVLTGVDPGTALAGVPDQYYDYLDGLGIPVEDQDGAIGGLVAATAALAHLIASLFTDPFSWLMNAIDWVANLFGFDLFPDEAASALATAVPNFDLSVPDVGIPGLDLSNLLADFGI</sequence>
<accession>A0ABU5XIR5</accession>
<keyword evidence="2" id="KW-1185">Reference proteome</keyword>
<protein>
    <recommendedName>
        <fullName evidence="3">PE-PPE domain-containing protein</fullName>
    </recommendedName>
</protein>
<evidence type="ECO:0008006" key="3">
    <source>
        <dbReference type="Google" id="ProtNLM"/>
    </source>
</evidence>
<comment type="caution">
    <text evidence="1">The sequence shown here is derived from an EMBL/GenBank/DDBJ whole genome shotgun (WGS) entry which is preliminary data.</text>
</comment>